<feature type="binding site" evidence="7 9">
    <location>
        <position position="97"/>
    </location>
    <ligand>
        <name>3-methyl-2-oxobutanoate</name>
        <dbReference type="ChEBI" id="CHEBI:11851"/>
    </ligand>
</feature>
<dbReference type="GO" id="GO:0000287">
    <property type="term" value="F:magnesium ion binding"/>
    <property type="evidence" value="ECO:0007669"/>
    <property type="project" value="TreeGrafter"/>
</dbReference>
<proteinExistence type="inferred from homology"/>
<keyword evidence="7" id="KW-0963">Cytoplasm</keyword>
<comment type="subcellular location">
    <subcellularLocation>
        <location evidence="7">Cytoplasm</location>
    </subcellularLocation>
</comment>
<keyword evidence="11" id="KW-0489">Methyltransferase</keyword>
<evidence type="ECO:0000256" key="5">
    <source>
        <dbReference type="ARBA" id="ARBA00022679"/>
    </source>
</evidence>
<evidence type="ECO:0000256" key="8">
    <source>
        <dbReference type="PIRSR" id="PIRSR000388-1"/>
    </source>
</evidence>
<comment type="catalytic activity">
    <reaction evidence="7">
        <text>(6R)-5,10-methylene-5,6,7,8-tetrahydrofolate + 3-methyl-2-oxobutanoate + H2O = 2-dehydropantoate + (6S)-5,6,7,8-tetrahydrofolate</text>
        <dbReference type="Rhea" id="RHEA:11824"/>
        <dbReference type="ChEBI" id="CHEBI:11561"/>
        <dbReference type="ChEBI" id="CHEBI:11851"/>
        <dbReference type="ChEBI" id="CHEBI:15377"/>
        <dbReference type="ChEBI" id="CHEBI:15636"/>
        <dbReference type="ChEBI" id="CHEBI:57453"/>
        <dbReference type="EC" id="2.1.2.11"/>
    </reaction>
</comment>
<dbReference type="InterPro" id="IPR040442">
    <property type="entry name" value="Pyrv_kinase-like_dom_sf"/>
</dbReference>
<evidence type="ECO:0000256" key="4">
    <source>
        <dbReference type="ARBA" id="ARBA00022655"/>
    </source>
</evidence>
<keyword evidence="4 7" id="KW-0566">Pantothenate biosynthesis</keyword>
<dbReference type="PANTHER" id="PTHR20881:SF0">
    <property type="entry name" value="3-METHYL-2-OXOBUTANOATE HYDROXYMETHYLTRANSFERASE"/>
    <property type="match status" value="1"/>
</dbReference>
<dbReference type="RefSeq" id="WP_073188664.1">
    <property type="nucleotide sequence ID" value="NZ_FQZG01000046.1"/>
</dbReference>
<keyword evidence="7 10" id="KW-0479">Metal-binding</keyword>
<feature type="binding site" evidence="7 9">
    <location>
        <position position="127"/>
    </location>
    <ligand>
        <name>3-methyl-2-oxobutanoate</name>
        <dbReference type="ChEBI" id="CHEBI:11851"/>
    </ligand>
</feature>
<evidence type="ECO:0000256" key="7">
    <source>
        <dbReference type="HAMAP-Rule" id="MF_00156"/>
    </source>
</evidence>
<dbReference type="OrthoDB" id="9781789at2"/>
<dbReference type="Gene3D" id="3.20.20.60">
    <property type="entry name" value="Phosphoenolpyruvate-binding domains"/>
    <property type="match status" value="1"/>
</dbReference>
<dbReference type="NCBIfam" id="TIGR00222">
    <property type="entry name" value="panB"/>
    <property type="match status" value="1"/>
</dbReference>
<feature type="binding site" evidence="7 10">
    <location>
        <position position="58"/>
    </location>
    <ligand>
        <name>Mg(2+)</name>
        <dbReference type="ChEBI" id="CHEBI:18420"/>
    </ligand>
</feature>
<dbReference type="STRING" id="1123357.SAMN02745244_02438"/>
<feature type="binding site" evidence="7 9">
    <location>
        <begin position="58"/>
        <end position="59"/>
    </location>
    <ligand>
        <name>3-methyl-2-oxobutanoate</name>
        <dbReference type="ChEBI" id="CHEBI:11851"/>
    </ligand>
</feature>
<dbReference type="GO" id="GO:0003864">
    <property type="term" value="F:3-methyl-2-oxobutanoate hydroxymethyltransferase activity"/>
    <property type="evidence" value="ECO:0007669"/>
    <property type="project" value="UniProtKB-UniRule"/>
</dbReference>
<comment type="subunit">
    <text evidence="3 7">Homodecamer; pentamer of dimers.</text>
</comment>
<comment type="cofactor">
    <cofactor evidence="7 10">
        <name>Mg(2+)</name>
        <dbReference type="ChEBI" id="CHEBI:18420"/>
    </cofactor>
    <text evidence="7 10">Binds 1 Mg(2+) ion per subunit.</text>
</comment>
<accession>A0A1M6J2F3</accession>
<comment type="similarity">
    <text evidence="2 7">Belongs to the PanB family.</text>
</comment>
<keyword evidence="5 7" id="KW-0808">Transferase</keyword>
<dbReference type="CDD" id="cd06557">
    <property type="entry name" value="KPHMT-like"/>
    <property type="match status" value="1"/>
</dbReference>
<dbReference type="AlphaFoldDB" id="A0A1M6J2F3"/>
<feature type="active site" description="Proton acceptor" evidence="7 8">
    <location>
        <position position="197"/>
    </location>
</feature>
<evidence type="ECO:0000256" key="6">
    <source>
        <dbReference type="ARBA" id="ARBA00056497"/>
    </source>
</evidence>
<dbReference type="InterPro" id="IPR015813">
    <property type="entry name" value="Pyrv/PenolPyrv_kinase-like_dom"/>
</dbReference>
<dbReference type="PIRSF" id="PIRSF000388">
    <property type="entry name" value="Pantoate_hydroxy_MeTrfase"/>
    <property type="match status" value="1"/>
</dbReference>
<evidence type="ECO:0000256" key="1">
    <source>
        <dbReference type="ARBA" id="ARBA00005033"/>
    </source>
</evidence>
<dbReference type="InterPro" id="IPR003700">
    <property type="entry name" value="Pantoate_hydroxy_MeTrfase"/>
</dbReference>
<dbReference type="GO" id="GO:0032259">
    <property type="term" value="P:methylation"/>
    <property type="evidence" value="ECO:0007669"/>
    <property type="project" value="UniProtKB-KW"/>
</dbReference>
<dbReference type="HAMAP" id="MF_00156">
    <property type="entry name" value="PanB"/>
    <property type="match status" value="1"/>
</dbReference>
<dbReference type="EMBL" id="FQZG01000046">
    <property type="protein sequence ID" value="SHJ40849.1"/>
    <property type="molecule type" value="Genomic_DNA"/>
</dbReference>
<evidence type="ECO:0000256" key="3">
    <source>
        <dbReference type="ARBA" id="ARBA00011424"/>
    </source>
</evidence>
<evidence type="ECO:0000313" key="12">
    <source>
        <dbReference type="Proteomes" id="UP000184512"/>
    </source>
</evidence>
<protein>
    <recommendedName>
        <fullName evidence="7">3-methyl-2-oxobutanoate hydroxymethyltransferase</fullName>
        <ecNumber evidence="7">2.1.2.11</ecNumber>
    </recommendedName>
    <alternativeName>
        <fullName evidence="7">Ketopantoate hydroxymethyltransferase</fullName>
        <shortName evidence="7">KPHMT</shortName>
    </alternativeName>
</protein>
<organism evidence="11 12">
    <name type="scientific">Tessaracoccus bendigoensis DSM 12906</name>
    <dbReference type="NCBI Taxonomy" id="1123357"/>
    <lineage>
        <taxon>Bacteria</taxon>
        <taxon>Bacillati</taxon>
        <taxon>Actinomycetota</taxon>
        <taxon>Actinomycetes</taxon>
        <taxon>Propionibacteriales</taxon>
        <taxon>Propionibacteriaceae</taxon>
        <taxon>Tessaracoccus</taxon>
    </lineage>
</organism>
<feature type="binding site" evidence="7 10">
    <location>
        <position position="129"/>
    </location>
    <ligand>
        <name>Mg(2+)</name>
        <dbReference type="ChEBI" id="CHEBI:18420"/>
    </ligand>
</feature>
<dbReference type="PANTHER" id="PTHR20881">
    <property type="entry name" value="3-METHYL-2-OXOBUTANOATE HYDROXYMETHYLTRANSFERASE"/>
    <property type="match status" value="1"/>
</dbReference>
<dbReference type="EC" id="2.1.2.11" evidence="7"/>
<comment type="pathway">
    <text evidence="1 7">Cofactor biosynthesis; (R)-pantothenate biosynthesis; (R)-pantoate from 3-methyl-2-oxobutanoate: step 1/2.</text>
</comment>
<keyword evidence="7 10" id="KW-0460">Magnesium</keyword>
<evidence type="ECO:0000256" key="2">
    <source>
        <dbReference type="ARBA" id="ARBA00008676"/>
    </source>
</evidence>
<dbReference type="NCBIfam" id="NF001452">
    <property type="entry name" value="PRK00311.1"/>
    <property type="match status" value="1"/>
</dbReference>
<dbReference type="GO" id="GO:0015940">
    <property type="term" value="P:pantothenate biosynthetic process"/>
    <property type="evidence" value="ECO:0007669"/>
    <property type="project" value="UniProtKB-UniRule"/>
</dbReference>
<dbReference type="GO" id="GO:0005737">
    <property type="term" value="C:cytoplasm"/>
    <property type="evidence" value="ECO:0007669"/>
    <property type="project" value="UniProtKB-SubCell"/>
</dbReference>
<dbReference type="UniPathway" id="UPA00028">
    <property type="reaction ID" value="UER00003"/>
</dbReference>
<reference evidence="11 12" key="1">
    <citation type="submission" date="2016-11" db="EMBL/GenBank/DDBJ databases">
        <authorList>
            <person name="Jaros S."/>
            <person name="Januszkiewicz K."/>
            <person name="Wedrychowicz H."/>
        </authorList>
    </citation>
    <scope>NUCLEOTIDE SEQUENCE [LARGE SCALE GENOMIC DNA]</scope>
    <source>
        <strain evidence="11 12">DSM 12906</strain>
    </source>
</reference>
<dbReference type="FunFam" id="3.20.20.60:FF:000003">
    <property type="entry name" value="3-methyl-2-oxobutanoate hydroxymethyltransferase"/>
    <property type="match status" value="1"/>
</dbReference>
<dbReference type="GO" id="GO:0008168">
    <property type="term" value="F:methyltransferase activity"/>
    <property type="evidence" value="ECO:0007669"/>
    <property type="project" value="UniProtKB-KW"/>
</dbReference>
<sequence>MSSRPGQTKATSPGPRVTPSVLADMKHAGRPIVMVTAYDYPGALAAEKAGVDVVLVGDSAAMTVLGHPDTNQVTVDEMLMLTAAVRRGLQGPMLIGDLPYGSYEESDQLAVATARRFVDEAGCDAVKLEGGGPTSVSRARAVIGAGIPVMGHVGLTPQSAAELGGFRAQGTTAAGARRVADEALALQAAGCFSIVFEAIPAALSEAVMPQMGAVVVGIGAGGAVDGQVLVFHDLLGLSSGGSARFVKRYAELGKQTVDALRDYAADVRKRAYPGPEHCYRIKAEELATFLASAPWP</sequence>
<gene>
    <name evidence="7" type="primary">panB</name>
    <name evidence="11" type="ORF">SAMN02745244_02438</name>
</gene>
<evidence type="ECO:0000256" key="9">
    <source>
        <dbReference type="PIRSR" id="PIRSR000388-2"/>
    </source>
</evidence>
<feature type="binding site" evidence="7 10">
    <location>
        <position position="97"/>
    </location>
    <ligand>
        <name>Mg(2+)</name>
        <dbReference type="ChEBI" id="CHEBI:18420"/>
    </ligand>
</feature>
<dbReference type="SUPFAM" id="SSF51621">
    <property type="entry name" value="Phosphoenolpyruvate/pyruvate domain"/>
    <property type="match status" value="1"/>
</dbReference>
<name>A0A1M6J2F3_9ACTN</name>
<dbReference type="Proteomes" id="UP000184512">
    <property type="component" value="Unassembled WGS sequence"/>
</dbReference>
<evidence type="ECO:0000256" key="10">
    <source>
        <dbReference type="PIRSR" id="PIRSR000388-3"/>
    </source>
</evidence>
<comment type="function">
    <text evidence="6 7">Catalyzes the reversible reaction in which hydroxymethyl group from 5,10-methylenetetrahydrofolate is transferred onto alpha-ketoisovalerate to form ketopantoate.</text>
</comment>
<evidence type="ECO:0000313" key="11">
    <source>
        <dbReference type="EMBL" id="SHJ40849.1"/>
    </source>
</evidence>
<keyword evidence="12" id="KW-1185">Reference proteome</keyword>
<dbReference type="Pfam" id="PF02548">
    <property type="entry name" value="Pantoate_transf"/>
    <property type="match status" value="1"/>
</dbReference>